<proteinExistence type="predicted"/>
<gene>
    <name evidence="1" type="ORF">G3O08_16010</name>
</gene>
<reference evidence="1 2" key="1">
    <citation type="submission" date="2020-02" db="EMBL/GenBank/DDBJ databases">
        <title>Out from the shadows clarifying the taxonomy of the family Cryomorphaceae and related taxa by utilizing the GTDB taxonomic framework.</title>
        <authorList>
            <person name="Bowman J.P."/>
        </authorList>
    </citation>
    <scope>NUCLEOTIDE SEQUENCE [LARGE SCALE GENOMIC DNA]</scope>
    <source>
        <strain evidence="1 2">QSSC 1-22</strain>
    </source>
</reference>
<protein>
    <submittedName>
        <fullName evidence="1">Uncharacterized protein</fullName>
    </submittedName>
</protein>
<organism evidence="1 2">
    <name type="scientific">Cryomorpha ignava</name>
    <dbReference type="NCBI Taxonomy" id="101383"/>
    <lineage>
        <taxon>Bacteria</taxon>
        <taxon>Pseudomonadati</taxon>
        <taxon>Bacteroidota</taxon>
        <taxon>Flavobacteriia</taxon>
        <taxon>Flavobacteriales</taxon>
        <taxon>Cryomorphaceae</taxon>
        <taxon>Cryomorpha</taxon>
    </lineage>
</organism>
<dbReference type="RefSeq" id="WP_163286398.1">
    <property type="nucleotide sequence ID" value="NZ_JAAGVY010000037.1"/>
</dbReference>
<dbReference type="AlphaFoldDB" id="A0A7K3WU44"/>
<sequence length="199" mass="23537">MTENQEKRVRAKIAKIKKALAADKKHWGGYYHDGGGLRYVQPELYIKLEDYTGALRYFNWFDKHFSDDVGSPLFWFQYSLTLYKTKRVERAKTQIIQAHFLNEYLIDYFLDPKSIEHIRSSNNWPIEVLIKYFGYKKESFPEFSEWLAEYSKSKAFIDLKNEIKEIDLKLDTEEKRSKRAALLSKRSKLIKNGSGSGQQ</sequence>
<name>A0A7K3WU44_9FLAO</name>
<comment type="caution">
    <text evidence="1">The sequence shown here is derived from an EMBL/GenBank/DDBJ whole genome shotgun (WGS) entry which is preliminary data.</text>
</comment>
<keyword evidence="2" id="KW-1185">Reference proteome</keyword>
<accession>A0A7K3WU44</accession>
<dbReference type="EMBL" id="JAAGVY010000037">
    <property type="protein sequence ID" value="NEN25006.1"/>
    <property type="molecule type" value="Genomic_DNA"/>
</dbReference>
<dbReference type="Proteomes" id="UP000486602">
    <property type="component" value="Unassembled WGS sequence"/>
</dbReference>
<evidence type="ECO:0000313" key="1">
    <source>
        <dbReference type="EMBL" id="NEN25006.1"/>
    </source>
</evidence>
<evidence type="ECO:0000313" key="2">
    <source>
        <dbReference type="Proteomes" id="UP000486602"/>
    </source>
</evidence>